<dbReference type="PANTHER" id="PTHR23219:SF18">
    <property type="entry name" value="TYROSINE-PROTEIN PHOSPHATASE DOMAIN-CONTAINING PROTEIN-RELATED"/>
    <property type="match status" value="1"/>
</dbReference>
<dbReference type="Proteomes" id="UP000001940">
    <property type="component" value="Chromosome IV"/>
</dbReference>
<dbReference type="InParanoid" id="Q23105"/>
<reference evidence="4 5" key="1">
    <citation type="journal article" date="1998" name="Science">
        <title>Genome sequence of the nematode C. elegans: a platform for investigating biology.</title>
        <authorList>
            <consortium name="The C. elegans sequencing consortium"/>
            <person name="Sulson J.E."/>
            <person name="Waterston R."/>
        </authorList>
    </citation>
    <scope>NUCLEOTIDE SEQUENCE [LARGE SCALE GENOMIC DNA]</scope>
    <source>
        <strain evidence="4 5">Bristol N2</strain>
    </source>
</reference>
<dbReference type="PaxDb" id="6239-W01B6.6"/>
<dbReference type="STRING" id="6239.W01B6.6.1"/>
<gene>
    <name evidence="4" type="ORF">CELE_W01B6.6</name>
    <name evidence="4 6" type="ORF">W01B6.6</name>
</gene>
<feature type="region of interest" description="Disordered" evidence="1">
    <location>
        <begin position="1"/>
        <end position="77"/>
    </location>
</feature>
<evidence type="ECO:0000256" key="1">
    <source>
        <dbReference type="SAM" id="MobiDB-lite"/>
    </source>
</evidence>
<feature type="compositionally biased region" description="Basic and acidic residues" evidence="1">
    <location>
        <begin position="64"/>
        <end position="77"/>
    </location>
</feature>
<dbReference type="SUPFAM" id="SSF52799">
    <property type="entry name" value="(Phosphotyrosine protein) phosphatases II"/>
    <property type="match status" value="1"/>
</dbReference>
<dbReference type="UCSC" id="W01B6.6">
    <property type="organism name" value="c. elegans"/>
</dbReference>
<protein>
    <submittedName>
        <fullName evidence="4">Tyrosine-protein phosphatase domain-containing protein</fullName>
    </submittedName>
</protein>
<dbReference type="InterPro" id="IPR029021">
    <property type="entry name" value="Prot-tyrosine_phosphatase-like"/>
</dbReference>
<dbReference type="HOGENOM" id="CLU_058106_0_0_1"/>
<dbReference type="PROSITE" id="PS50056">
    <property type="entry name" value="TYR_PHOSPHATASE_2"/>
    <property type="match status" value="1"/>
</dbReference>
<dbReference type="PANTHER" id="PTHR23219">
    <property type="entry name" value="TYROSINE-PROTEIN PHOSPHATASE C15H7.3-RELATED"/>
    <property type="match status" value="1"/>
</dbReference>
<dbReference type="GeneID" id="189083"/>
<dbReference type="Gene3D" id="3.90.190.10">
    <property type="entry name" value="Protein tyrosine phosphatase superfamily"/>
    <property type="match status" value="1"/>
</dbReference>
<feature type="compositionally biased region" description="Basic and acidic residues" evidence="1">
    <location>
        <begin position="35"/>
        <end position="50"/>
    </location>
</feature>
<dbReference type="EMBL" id="BX284604">
    <property type="protein sequence ID" value="CAA92627.3"/>
    <property type="molecule type" value="Genomic_DNA"/>
</dbReference>
<feature type="compositionally biased region" description="Basic and acidic residues" evidence="1">
    <location>
        <begin position="16"/>
        <end position="28"/>
    </location>
</feature>
<accession>Q23105</accession>
<dbReference type="FunCoup" id="Q23105">
    <property type="interactions" value="387"/>
</dbReference>
<dbReference type="PhylomeDB" id="Q23105"/>
<dbReference type="CDD" id="cd00047">
    <property type="entry name" value="PTPc"/>
    <property type="match status" value="1"/>
</dbReference>
<dbReference type="CTD" id="189083"/>
<dbReference type="SMART" id="SM00194">
    <property type="entry name" value="PTPc"/>
    <property type="match status" value="1"/>
</dbReference>
<dbReference type="AGR" id="WB:WBGene00012173"/>
<dbReference type="SMART" id="SM00404">
    <property type="entry name" value="PTPc_motif"/>
    <property type="match status" value="1"/>
</dbReference>
<dbReference type="eggNOG" id="KOG0789">
    <property type="taxonomic scope" value="Eukaryota"/>
</dbReference>
<name>Q23105_CAEEL</name>
<dbReference type="InterPro" id="IPR000387">
    <property type="entry name" value="Tyr_Pase_dom"/>
</dbReference>
<dbReference type="Pfam" id="PF00102">
    <property type="entry name" value="Y_phosphatase"/>
    <property type="match status" value="1"/>
</dbReference>
<dbReference type="Bgee" id="WBGene00012173">
    <property type="expression patterns" value="Expressed in material anatomical entity and 2 other cell types or tissues"/>
</dbReference>
<proteinExistence type="predicted"/>
<dbReference type="OMA" id="RCGIVEN"/>
<dbReference type="GO" id="GO:0004725">
    <property type="term" value="F:protein tyrosine phosphatase activity"/>
    <property type="evidence" value="ECO:0007669"/>
    <property type="project" value="InterPro"/>
</dbReference>
<dbReference type="RefSeq" id="NP_501827.3">
    <property type="nucleotide sequence ID" value="NM_069426.3"/>
</dbReference>
<evidence type="ECO:0000259" key="3">
    <source>
        <dbReference type="PROSITE" id="PS50056"/>
    </source>
</evidence>
<evidence type="ECO:0000259" key="2">
    <source>
        <dbReference type="PROSITE" id="PS50055"/>
    </source>
</evidence>
<dbReference type="WormBase" id="W01B6.6">
    <property type="protein sequence ID" value="CE43833"/>
    <property type="gene ID" value="WBGene00012173"/>
</dbReference>
<dbReference type="PROSITE" id="PS50055">
    <property type="entry name" value="TYR_PHOSPHATASE_PTP"/>
    <property type="match status" value="1"/>
</dbReference>
<keyword evidence="5" id="KW-1185">Reference proteome</keyword>
<dbReference type="AlphaFoldDB" id="Q23105"/>
<sequence>MFMSKSTRSRRKKKSKGGDRSERKTNKSERKKKGAKSDIGKKKKKNETVSKDQTNTGVSTGAEGVEKKEKEQWSGDETAKKLVASGAFNTSTITSGFKELSNPKPSADMCSIFKNNPKKSRAPDWPIADNKLIKLSHAPGNFICAAKVDVPEFNRTMIVTQIPDVTVSANIEDFWRMIFQEEIVSIVIAVMPLECSVTLQQLFPLLSGTFSNHGKMFLNNKKVDSAVAMTAYTLEVLPDGCSNSLLSTVYHLHNWKQKQGLENVGELVTTVEKVLKTNENTVLMSMNGIGRAGTMLTLFTSMLSVQKSKEVNPKEILIKLRGERSGLVENADQFNTVHRAMALWFKNKCSDEEVQKKVVEFAPNVQ</sequence>
<dbReference type="SMR" id="Q23105"/>
<organism evidence="4 5">
    <name type="scientific">Caenorhabditis elegans</name>
    <dbReference type="NCBI Taxonomy" id="6239"/>
    <lineage>
        <taxon>Eukaryota</taxon>
        <taxon>Metazoa</taxon>
        <taxon>Ecdysozoa</taxon>
        <taxon>Nematoda</taxon>
        <taxon>Chromadorea</taxon>
        <taxon>Rhabditida</taxon>
        <taxon>Rhabditina</taxon>
        <taxon>Rhabditomorpha</taxon>
        <taxon>Rhabditoidea</taxon>
        <taxon>Rhabditidae</taxon>
        <taxon>Peloderinae</taxon>
        <taxon>Caenorhabditis</taxon>
    </lineage>
</organism>
<feature type="domain" description="Tyrosine-protein phosphatase" evidence="2">
    <location>
        <begin position="93"/>
        <end position="344"/>
    </location>
</feature>
<evidence type="ECO:0000313" key="4">
    <source>
        <dbReference type="EMBL" id="CAA92627.3"/>
    </source>
</evidence>
<dbReference type="InterPro" id="IPR000242">
    <property type="entry name" value="PTP_cat"/>
</dbReference>
<dbReference type="KEGG" id="cel:CELE_W01B6.6"/>
<evidence type="ECO:0000313" key="5">
    <source>
        <dbReference type="Proteomes" id="UP000001940"/>
    </source>
</evidence>
<feature type="domain" description="Tyrosine specific protein phosphatases" evidence="3">
    <location>
        <begin position="262"/>
        <end position="335"/>
    </location>
</feature>
<dbReference type="OrthoDB" id="5870053at2759"/>
<dbReference type="InterPro" id="IPR003595">
    <property type="entry name" value="Tyr_Pase_cat"/>
</dbReference>
<evidence type="ECO:0000313" key="6">
    <source>
        <dbReference type="WormBase" id="W01B6.6"/>
    </source>
</evidence>